<evidence type="ECO:0000259" key="5">
    <source>
        <dbReference type="Pfam" id="PF01011"/>
    </source>
</evidence>
<evidence type="ECO:0000256" key="4">
    <source>
        <dbReference type="ARBA" id="ARBA00023002"/>
    </source>
</evidence>
<dbReference type="SUPFAM" id="SSF50998">
    <property type="entry name" value="Quinoprotein alcohol dehydrogenase-like"/>
    <property type="match status" value="1"/>
</dbReference>
<protein>
    <submittedName>
        <fullName evidence="6">PQQ-dependent dehydrogenase, methanol/ethanol family</fullName>
        <ecNumber evidence="6">1.1.2.-</ecNumber>
    </submittedName>
</protein>
<comment type="cofactor">
    <cofactor evidence="1">
        <name>pyrroloquinoline quinone</name>
        <dbReference type="ChEBI" id="CHEBI:58442"/>
    </cofactor>
</comment>
<dbReference type="InterPro" id="IPR002372">
    <property type="entry name" value="PQQ_rpt_dom"/>
</dbReference>
<comment type="similarity">
    <text evidence="2">Belongs to the bacterial PQQ dehydrogenase family.</text>
</comment>
<feature type="domain" description="Pyrrolo-quinoline quinone repeat" evidence="5">
    <location>
        <begin position="5"/>
        <end position="308"/>
    </location>
</feature>
<dbReference type="GO" id="GO:0005509">
    <property type="term" value="F:calcium ion binding"/>
    <property type="evidence" value="ECO:0007669"/>
    <property type="project" value="InterPro"/>
</dbReference>
<feature type="domain" description="Pyrrolo-quinoline quinone repeat" evidence="5">
    <location>
        <begin position="425"/>
        <end position="485"/>
    </location>
</feature>
<evidence type="ECO:0000313" key="7">
    <source>
        <dbReference type="Proteomes" id="UP000515312"/>
    </source>
</evidence>
<dbReference type="Pfam" id="PF01011">
    <property type="entry name" value="PQQ"/>
    <property type="match status" value="2"/>
</dbReference>
<dbReference type="AlphaFoldDB" id="A0A7G8BR27"/>
<evidence type="ECO:0000256" key="2">
    <source>
        <dbReference type="ARBA" id="ARBA00008156"/>
    </source>
</evidence>
<accession>A0A7G8BR27</accession>
<dbReference type="Gene3D" id="2.140.10.10">
    <property type="entry name" value="Quinoprotein alcohol dehydrogenase-like superfamily"/>
    <property type="match status" value="1"/>
</dbReference>
<dbReference type="GO" id="GO:0016614">
    <property type="term" value="F:oxidoreductase activity, acting on CH-OH group of donors"/>
    <property type="evidence" value="ECO:0007669"/>
    <property type="project" value="InterPro"/>
</dbReference>
<dbReference type="EMBL" id="CP060394">
    <property type="protein sequence ID" value="QNI34997.1"/>
    <property type="molecule type" value="Genomic_DNA"/>
</dbReference>
<sequence length="500" mass="54988">MKDDWPSYNGDYTGRRFSSLTQITPQNVGHLQAQWVFHSRNAGILEVTPVVVNGIMYVTASNDAYALNAQTGQIQWHYSRPVSQGLIDDASGHINRGVALLGTRLYMETDNAHLLCLDARSGNLIWDVAYASWNKNYGATSAPLIVKDKVLVGTSGGDDGVRGFLAAYDSISGKLAWRLWTIPGPGEFGSSSWPGDSYLHGGGTTWMPGTYDPELNTLYWGTSNAAPDYDGSVRPGDDLYTASLLAIDPDTGKLKWYFQFTPHDLYDYDGAETPVLVDMQYQGKPRKLLIEANRNGFIYLLDRTNGEFLSATPFAKKINWATGVDANGRPMVTDLKPTPDGTLICPGVVGATNWFSPSYSEATHLFYFLALEGCSVYFVKPAPFEEGREYYSTGTRHDPNDKTERILLAFDPQTKSFVWRYPQAGDSHSWGGVMTTATGLVFFADDADFLEAADAKTGKSLWHFNTGQTLHASPMSYAVRGKQYVAIASGTDLFSFALAE</sequence>
<keyword evidence="4 6" id="KW-0560">Oxidoreductase</keyword>
<dbReference type="KEGG" id="adin:H7849_14575"/>
<proteinExistence type="inferred from homology"/>
<evidence type="ECO:0000256" key="3">
    <source>
        <dbReference type="ARBA" id="ARBA00022723"/>
    </source>
</evidence>
<keyword evidence="7" id="KW-1185">Reference proteome</keyword>
<evidence type="ECO:0000313" key="6">
    <source>
        <dbReference type="EMBL" id="QNI34997.1"/>
    </source>
</evidence>
<dbReference type="PANTHER" id="PTHR32303">
    <property type="entry name" value="QUINOPROTEIN ALCOHOL DEHYDROGENASE (CYTOCHROME C)"/>
    <property type="match status" value="1"/>
</dbReference>
<dbReference type="InterPro" id="IPR011047">
    <property type="entry name" value="Quinoprotein_ADH-like_sf"/>
</dbReference>
<reference evidence="6 7" key="1">
    <citation type="submission" date="2020-08" db="EMBL/GenBank/DDBJ databases">
        <title>Edaphobacter telluris sp. nov. and Acidobacterium dinghuensis sp. nov., two acidobacteria isolated from forest soil.</title>
        <authorList>
            <person name="Fu J."/>
            <person name="Qiu L."/>
        </authorList>
    </citation>
    <scope>NUCLEOTIDE SEQUENCE [LARGE SCALE GENOMIC DNA]</scope>
    <source>
        <strain evidence="6">4Y35</strain>
    </source>
</reference>
<name>A0A7G8BR27_9BACT</name>
<dbReference type="SMART" id="SM00564">
    <property type="entry name" value="PQQ"/>
    <property type="match status" value="6"/>
</dbReference>
<organism evidence="6 7">
    <name type="scientific">Alloacidobacterium dinghuense</name>
    <dbReference type="NCBI Taxonomy" id="2763107"/>
    <lineage>
        <taxon>Bacteria</taxon>
        <taxon>Pseudomonadati</taxon>
        <taxon>Acidobacteriota</taxon>
        <taxon>Terriglobia</taxon>
        <taxon>Terriglobales</taxon>
        <taxon>Acidobacteriaceae</taxon>
        <taxon>Alloacidobacterium</taxon>
    </lineage>
</organism>
<dbReference type="GO" id="GO:0016020">
    <property type="term" value="C:membrane"/>
    <property type="evidence" value="ECO:0007669"/>
    <property type="project" value="InterPro"/>
</dbReference>
<dbReference type="Proteomes" id="UP000515312">
    <property type="component" value="Chromosome"/>
</dbReference>
<evidence type="ECO:0000256" key="1">
    <source>
        <dbReference type="ARBA" id="ARBA00001931"/>
    </source>
</evidence>
<gene>
    <name evidence="6" type="ORF">H7849_14575</name>
</gene>
<dbReference type="EC" id="1.1.2.-" evidence="6"/>
<keyword evidence="3" id="KW-0479">Metal-binding</keyword>
<dbReference type="InterPro" id="IPR017512">
    <property type="entry name" value="PQQ_MeOH/EtOH_DH"/>
</dbReference>
<dbReference type="InterPro" id="IPR018391">
    <property type="entry name" value="PQQ_b-propeller_rpt"/>
</dbReference>
<dbReference type="NCBIfam" id="TIGR03075">
    <property type="entry name" value="PQQ_enz_alc_DH"/>
    <property type="match status" value="1"/>
</dbReference>